<dbReference type="Proteomes" id="UP000828390">
    <property type="component" value="Unassembled WGS sequence"/>
</dbReference>
<gene>
    <name evidence="2" type="ORF">DPMN_047414</name>
</gene>
<comment type="caution">
    <text evidence="2">The sequence shown here is derived from an EMBL/GenBank/DDBJ whole genome shotgun (WGS) entry which is preliminary data.</text>
</comment>
<feature type="compositionally biased region" description="Basic and acidic residues" evidence="1">
    <location>
        <begin position="17"/>
        <end position="33"/>
    </location>
</feature>
<reference evidence="2" key="2">
    <citation type="submission" date="2020-11" db="EMBL/GenBank/DDBJ databases">
        <authorList>
            <person name="McCartney M.A."/>
            <person name="Auch B."/>
            <person name="Kono T."/>
            <person name="Mallez S."/>
            <person name="Becker A."/>
            <person name="Gohl D.M."/>
            <person name="Silverstein K.A.T."/>
            <person name="Koren S."/>
            <person name="Bechman K.B."/>
            <person name="Herman A."/>
            <person name="Abrahante J.E."/>
            <person name="Garbe J."/>
        </authorList>
    </citation>
    <scope>NUCLEOTIDE SEQUENCE</scope>
    <source>
        <strain evidence="2">Duluth1</strain>
        <tissue evidence="2">Whole animal</tissue>
    </source>
</reference>
<sequence>MRQQRNGSPANRNAEVNPERGGVESERLLAKGKESEASLADRDFHNKNGVRIEQVALLHQAFRYRKYPTERPLRVLRAELRLLHRPGGNGIDPLRDAMDMMSALRPEGNWFDPLRDDMDMVSA</sequence>
<name>A0A9D4D9R5_DREPO</name>
<feature type="region of interest" description="Disordered" evidence="1">
    <location>
        <begin position="1"/>
        <end position="33"/>
    </location>
</feature>
<organism evidence="2 3">
    <name type="scientific">Dreissena polymorpha</name>
    <name type="common">Zebra mussel</name>
    <name type="synonym">Mytilus polymorpha</name>
    <dbReference type="NCBI Taxonomy" id="45954"/>
    <lineage>
        <taxon>Eukaryota</taxon>
        <taxon>Metazoa</taxon>
        <taxon>Spiralia</taxon>
        <taxon>Lophotrochozoa</taxon>
        <taxon>Mollusca</taxon>
        <taxon>Bivalvia</taxon>
        <taxon>Autobranchia</taxon>
        <taxon>Heteroconchia</taxon>
        <taxon>Euheterodonta</taxon>
        <taxon>Imparidentia</taxon>
        <taxon>Neoheterodontei</taxon>
        <taxon>Myida</taxon>
        <taxon>Dreissenoidea</taxon>
        <taxon>Dreissenidae</taxon>
        <taxon>Dreissena</taxon>
    </lineage>
</organism>
<reference evidence="2" key="1">
    <citation type="journal article" date="2019" name="bioRxiv">
        <title>The Genome of the Zebra Mussel, Dreissena polymorpha: A Resource for Invasive Species Research.</title>
        <authorList>
            <person name="McCartney M.A."/>
            <person name="Auch B."/>
            <person name="Kono T."/>
            <person name="Mallez S."/>
            <person name="Zhang Y."/>
            <person name="Obille A."/>
            <person name="Becker A."/>
            <person name="Abrahante J.E."/>
            <person name="Garbe J."/>
            <person name="Badalamenti J.P."/>
            <person name="Herman A."/>
            <person name="Mangelson H."/>
            <person name="Liachko I."/>
            <person name="Sullivan S."/>
            <person name="Sone E.D."/>
            <person name="Koren S."/>
            <person name="Silverstein K.A.T."/>
            <person name="Beckman K.B."/>
            <person name="Gohl D.M."/>
        </authorList>
    </citation>
    <scope>NUCLEOTIDE SEQUENCE</scope>
    <source>
        <strain evidence="2">Duluth1</strain>
        <tissue evidence="2">Whole animal</tissue>
    </source>
</reference>
<accession>A0A9D4D9R5</accession>
<proteinExistence type="predicted"/>
<dbReference type="EMBL" id="JAIWYP010000011">
    <property type="protein sequence ID" value="KAH3740704.1"/>
    <property type="molecule type" value="Genomic_DNA"/>
</dbReference>
<feature type="compositionally biased region" description="Polar residues" evidence="1">
    <location>
        <begin position="1"/>
        <end position="11"/>
    </location>
</feature>
<evidence type="ECO:0000256" key="1">
    <source>
        <dbReference type="SAM" id="MobiDB-lite"/>
    </source>
</evidence>
<evidence type="ECO:0000313" key="2">
    <source>
        <dbReference type="EMBL" id="KAH3740704.1"/>
    </source>
</evidence>
<dbReference type="AlphaFoldDB" id="A0A9D4D9R5"/>
<evidence type="ECO:0000313" key="3">
    <source>
        <dbReference type="Proteomes" id="UP000828390"/>
    </source>
</evidence>
<keyword evidence="3" id="KW-1185">Reference proteome</keyword>
<protein>
    <submittedName>
        <fullName evidence="2">Uncharacterized protein</fullName>
    </submittedName>
</protein>